<protein>
    <recommendedName>
        <fullName evidence="12">Purine nucleoside phosphorylase</fullName>
    </recommendedName>
</protein>
<keyword evidence="6" id="KW-0479">Metal-binding</keyword>
<evidence type="ECO:0000256" key="2">
    <source>
        <dbReference type="ARBA" id="ARBA00001947"/>
    </source>
</evidence>
<dbReference type="CDD" id="cd16833">
    <property type="entry name" value="YfiH"/>
    <property type="match status" value="1"/>
</dbReference>
<keyword evidence="8" id="KW-0862">Zinc</keyword>
<evidence type="ECO:0000256" key="6">
    <source>
        <dbReference type="ARBA" id="ARBA00022723"/>
    </source>
</evidence>
<dbReference type="EMBL" id="RHHU01000001">
    <property type="protein sequence ID" value="RNB90855.1"/>
    <property type="molecule type" value="Genomic_DNA"/>
</dbReference>
<evidence type="ECO:0000256" key="4">
    <source>
        <dbReference type="ARBA" id="ARBA00007353"/>
    </source>
</evidence>
<dbReference type="GO" id="GO:0016787">
    <property type="term" value="F:hydrolase activity"/>
    <property type="evidence" value="ECO:0007669"/>
    <property type="project" value="UniProtKB-KW"/>
</dbReference>
<keyword evidence="14" id="KW-1185">Reference proteome</keyword>
<dbReference type="GO" id="GO:0017061">
    <property type="term" value="F:S-methyl-5-thioadenosine phosphorylase activity"/>
    <property type="evidence" value="ECO:0007669"/>
    <property type="project" value="UniProtKB-EC"/>
</dbReference>
<dbReference type="SUPFAM" id="SSF64438">
    <property type="entry name" value="CNF1/YfiH-like putative cysteine hydrolases"/>
    <property type="match status" value="1"/>
</dbReference>
<accession>A0A3M8DTP9</accession>
<name>A0A3M8DTP9_9BACL</name>
<reference evidence="13 14" key="1">
    <citation type="submission" date="2018-10" db="EMBL/GenBank/DDBJ databases">
        <title>Phylogenomics of Brevibacillus.</title>
        <authorList>
            <person name="Dunlap C."/>
        </authorList>
    </citation>
    <scope>NUCLEOTIDE SEQUENCE [LARGE SCALE GENOMIC DNA]</scope>
    <source>
        <strain evidence="13 14">JCM 15774</strain>
    </source>
</reference>
<sequence>MREPFVMAGEKPLLHLQEWEKRFPGLVAGFTIRTGGVSEQPYGSFNMGLHVGDEPAHVVANRQMLAEQLELPFETWTCADQVHGNLVCQVTAAGAGRESLDNVIQATDGLYTEKTEVLLASFYADCVPLFFLDPASGAIGLAHAGWKGTVGRIAEEMVKALEKQYQTKREDLLVAIGPSIGGCCYEVDERIMERVRESTSRWEGSVTPSENGRFMLDLRKLNTEILLEAGVSSTNIAATDWCTSCRTDLFFSHRKEAPVAGTTGRMASFIGWKSMKGEGSTS</sequence>
<evidence type="ECO:0000313" key="13">
    <source>
        <dbReference type="EMBL" id="RNB90855.1"/>
    </source>
</evidence>
<keyword evidence="7" id="KW-0378">Hydrolase</keyword>
<dbReference type="PANTHER" id="PTHR30616">
    <property type="entry name" value="UNCHARACTERIZED PROTEIN YFIH"/>
    <property type="match status" value="1"/>
</dbReference>
<evidence type="ECO:0000256" key="8">
    <source>
        <dbReference type="ARBA" id="ARBA00022833"/>
    </source>
</evidence>
<evidence type="ECO:0000256" key="7">
    <source>
        <dbReference type="ARBA" id="ARBA00022801"/>
    </source>
</evidence>
<evidence type="ECO:0000256" key="9">
    <source>
        <dbReference type="ARBA" id="ARBA00047989"/>
    </source>
</evidence>
<dbReference type="PANTHER" id="PTHR30616:SF2">
    <property type="entry name" value="PURINE NUCLEOSIDE PHOSPHORYLASE LACC1"/>
    <property type="match status" value="1"/>
</dbReference>
<proteinExistence type="inferred from homology"/>
<dbReference type="AlphaFoldDB" id="A0A3M8DTP9"/>
<organism evidence="13 14">
    <name type="scientific">Brevibacillus nitrificans</name>
    <dbReference type="NCBI Taxonomy" id="651560"/>
    <lineage>
        <taxon>Bacteria</taxon>
        <taxon>Bacillati</taxon>
        <taxon>Bacillota</taxon>
        <taxon>Bacilli</taxon>
        <taxon>Bacillales</taxon>
        <taxon>Paenibacillaceae</taxon>
        <taxon>Brevibacillus</taxon>
    </lineage>
</organism>
<comment type="caution">
    <text evidence="13">The sequence shown here is derived from an EMBL/GenBank/DDBJ whole genome shotgun (WGS) entry which is preliminary data.</text>
</comment>
<dbReference type="InterPro" id="IPR003730">
    <property type="entry name" value="Cu_polyphenol_OxRdtase"/>
</dbReference>
<dbReference type="Proteomes" id="UP000269573">
    <property type="component" value="Unassembled WGS sequence"/>
</dbReference>
<dbReference type="Gene3D" id="3.60.140.10">
    <property type="entry name" value="CNF1/YfiH-like putative cysteine hydrolases"/>
    <property type="match status" value="1"/>
</dbReference>
<dbReference type="RefSeq" id="WP_122921808.1">
    <property type="nucleotide sequence ID" value="NZ_RHHU01000001.1"/>
</dbReference>
<dbReference type="InterPro" id="IPR038371">
    <property type="entry name" value="Cu_polyphenol_OxRdtase_sf"/>
</dbReference>
<dbReference type="NCBIfam" id="TIGR00726">
    <property type="entry name" value="peptidoglycan editing factor PgeF"/>
    <property type="match status" value="1"/>
</dbReference>
<comment type="catalytic activity">
    <reaction evidence="10">
        <text>adenosine + phosphate = alpha-D-ribose 1-phosphate + adenine</text>
        <dbReference type="Rhea" id="RHEA:27642"/>
        <dbReference type="ChEBI" id="CHEBI:16335"/>
        <dbReference type="ChEBI" id="CHEBI:16708"/>
        <dbReference type="ChEBI" id="CHEBI:43474"/>
        <dbReference type="ChEBI" id="CHEBI:57720"/>
        <dbReference type="EC" id="2.4.2.1"/>
    </reaction>
    <physiologicalReaction direction="left-to-right" evidence="10">
        <dbReference type="Rhea" id="RHEA:27643"/>
    </physiologicalReaction>
</comment>
<evidence type="ECO:0000256" key="1">
    <source>
        <dbReference type="ARBA" id="ARBA00000553"/>
    </source>
</evidence>
<comment type="similarity">
    <text evidence="4 12">Belongs to the purine nucleoside phosphorylase YfiH/LACC1 family.</text>
</comment>
<evidence type="ECO:0000256" key="10">
    <source>
        <dbReference type="ARBA" id="ARBA00048968"/>
    </source>
</evidence>
<dbReference type="GO" id="GO:0005507">
    <property type="term" value="F:copper ion binding"/>
    <property type="evidence" value="ECO:0007669"/>
    <property type="project" value="TreeGrafter"/>
</dbReference>
<evidence type="ECO:0000256" key="12">
    <source>
        <dbReference type="RuleBase" id="RU361274"/>
    </source>
</evidence>
<comment type="catalytic activity">
    <reaction evidence="1">
        <text>inosine + phosphate = alpha-D-ribose 1-phosphate + hypoxanthine</text>
        <dbReference type="Rhea" id="RHEA:27646"/>
        <dbReference type="ChEBI" id="CHEBI:17368"/>
        <dbReference type="ChEBI" id="CHEBI:17596"/>
        <dbReference type="ChEBI" id="CHEBI:43474"/>
        <dbReference type="ChEBI" id="CHEBI:57720"/>
        <dbReference type="EC" id="2.4.2.1"/>
    </reaction>
    <physiologicalReaction direction="left-to-right" evidence="1">
        <dbReference type="Rhea" id="RHEA:27647"/>
    </physiologicalReaction>
</comment>
<evidence type="ECO:0000256" key="3">
    <source>
        <dbReference type="ARBA" id="ARBA00003215"/>
    </source>
</evidence>
<comment type="function">
    <text evidence="3">Purine nucleoside enzyme that catalyzes the phosphorolysis of adenosine and inosine nucleosides, yielding D-ribose 1-phosphate and the respective free bases, adenine and hypoxanthine. Also catalyzes the phosphorolysis of S-methyl-5'-thioadenosine into adenine and S-methyl-5-thio-alpha-D-ribose 1-phosphate. Also has adenosine deaminase activity.</text>
</comment>
<comment type="catalytic activity">
    <reaction evidence="11">
        <text>S-methyl-5'-thioadenosine + phosphate = 5-(methylsulfanyl)-alpha-D-ribose 1-phosphate + adenine</text>
        <dbReference type="Rhea" id="RHEA:11852"/>
        <dbReference type="ChEBI" id="CHEBI:16708"/>
        <dbReference type="ChEBI" id="CHEBI:17509"/>
        <dbReference type="ChEBI" id="CHEBI:43474"/>
        <dbReference type="ChEBI" id="CHEBI:58533"/>
        <dbReference type="EC" id="2.4.2.28"/>
    </reaction>
    <physiologicalReaction direction="left-to-right" evidence="11">
        <dbReference type="Rhea" id="RHEA:11853"/>
    </physiologicalReaction>
</comment>
<dbReference type="InterPro" id="IPR011324">
    <property type="entry name" value="Cytotoxic_necrot_fac-like_cat"/>
</dbReference>
<evidence type="ECO:0000256" key="11">
    <source>
        <dbReference type="ARBA" id="ARBA00049893"/>
    </source>
</evidence>
<keyword evidence="5" id="KW-0808">Transferase</keyword>
<comment type="cofactor">
    <cofactor evidence="2">
        <name>Zn(2+)</name>
        <dbReference type="ChEBI" id="CHEBI:29105"/>
    </cofactor>
</comment>
<comment type="catalytic activity">
    <reaction evidence="9">
        <text>adenosine + H2O + H(+) = inosine + NH4(+)</text>
        <dbReference type="Rhea" id="RHEA:24408"/>
        <dbReference type="ChEBI" id="CHEBI:15377"/>
        <dbReference type="ChEBI" id="CHEBI:15378"/>
        <dbReference type="ChEBI" id="CHEBI:16335"/>
        <dbReference type="ChEBI" id="CHEBI:17596"/>
        <dbReference type="ChEBI" id="CHEBI:28938"/>
        <dbReference type="EC" id="3.5.4.4"/>
    </reaction>
    <physiologicalReaction direction="left-to-right" evidence="9">
        <dbReference type="Rhea" id="RHEA:24409"/>
    </physiologicalReaction>
</comment>
<gene>
    <name evidence="13" type="primary">pgeF</name>
    <name evidence="13" type="ORF">EDM59_00280</name>
</gene>
<dbReference type="Pfam" id="PF02578">
    <property type="entry name" value="Cu-oxidase_4"/>
    <property type="match status" value="1"/>
</dbReference>
<evidence type="ECO:0000256" key="5">
    <source>
        <dbReference type="ARBA" id="ARBA00022679"/>
    </source>
</evidence>
<evidence type="ECO:0000313" key="14">
    <source>
        <dbReference type="Proteomes" id="UP000269573"/>
    </source>
</evidence>